<evidence type="ECO:0000313" key="3">
    <source>
        <dbReference type="Proteomes" id="UP000015453"/>
    </source>
</evidence>
<protein>
    <recommendedName>
        <fullName evidence="1">DUF1308 domain-containing protein</fullName>
    </recommendedName>
</protein>
<dbReference type="PANTHER" id="PTHR13379:SF0">
    <property type="entry name" value="UPF0415 PROTEIN C7ORF25"/>
    <property type="match status" value="1"/>
</dbReference>
<dbReference type="InterPro" id="IPR010733">
    <property type="entry name" value="DUF1308"/>
</dbReference>
<name>S8C3S8_9LAMI</name>
<dbReference type="Pfam" id="PF07000">
    <property type="entry name" value="DUF1308"/>
    <property type="match status" value="1"/>
</dbReference>
<reference evidence="2 3" key="1">
    <citation type="journal article" date="2013" name="BMC Genomics">
        <title>The miniature genome of a carnivorous plant Genlisea aurea contains a low number of genes and short non-coding sequences.</title>
        <authorList>
            <person name="Leushkin E.V."/>
            <person name="Sutormin R.A."/>
            <person name="Nabieva E.R."/>
            <person name="Penin A.A."/>
            <person name="Kondrashov A.S."/>
            <person name="Logacheva M.D."/>
        </authorList>
    </citation>
    <scope>NUCLEOTIDE SEQUENCE [LARGE SCALE GENOMIC DNA]</scope>
</reference>
<organism evidence="2 3">
    <name type="scientific">Genlisea aurea</name>
    <dbReference type="NCBI Taxonomy" id="192259"/>
    <lineage>
        <taxon>Eukaryota</taxon>
        <taxon>Viridiplantae</taxon>
        <taxon>Streptophyta</taxon>
        <taxon>Embryophyta</taxon>
        <taxon>Tracheophyta</taxon>
        <taxon>Spermatophyta</taxon>
        <taxon>Magnoliopsida</taxon>
        <taxon>eudicotyledons</taxon>
        <taxon>Gunneridae</taxon>
        <taxon>Pentapetalae</taxon>
        <taxon>asterids</taxon>
        <taxon>lamiids</taxon>
        <taxon>Lamiales</taxon>
        <taxon>Lentibulariaceae</taxon>
        <taxon>Genlisea</taxon>
    </lineage>
</organism>
<dbReference type="Proteomes" id="UP000015453">
    <property type="component" value="Unassembled WGS sequence"/>
</dbReference>
<feature type="domain" description="DUF1308" evidence="1">
    <location>
        <begin position="209"/>
        <end position="306"/>
    </location>
</feature>
<comment type="caution">
    <text evidence="2">The sequence shown here is derived from an EMBL/GenBank/DDBJ whole genome shotgun (WGS) entry which is preliminary data.</text>
</comment>
<accession>S8C3S8</accession>
<sequence length="309" mass="33699">EMDAGAISVVENSIRSCAVLTESLQRLPDSKVSSSSKATLSRLIHSEAGFLRKLSSGQIISTKSSFSLNIGHLEAVVHLLLQPFVSGVSRVCKPVRFSSSETVYVDIVCSLNGNPVWLIVSDRNPRYVTWNCDEKKGLKRKVLQIVDAANRIDAESSMTDDPLFCGKLPDSDLGPSFRSLLSAMKCWCCCCCSSGNTVEEHGLGFLNLVNFDTTALVAIVSGISNDGAEELLSTSEKELRARFKGNYEFVIEQAKSEIRSRIHVTLSGVVSGKRGIICESVCSEFKGLISMCGGPNEKLRAQYVLDFIR</sequence>
<proteinExistence type="predicted"/>
<evidence type="ECO:0000259" key="1">
    <source>
        <dbReference type="Pfam" id="PF07000"/>
    </source>
</evidence>
<evidence type="ECO:0000313" key="2">
    <source>
        <dbReference type="EMBL" id="EPS61485.1"/>
    </source>
</evidence>
<keyword evidence="3" id="KW-1185">Reference proteome</keyword>
<gene>
    <name evidence="2" type="ORF">M569_13312</name>
</gene>
<dbReference type="EMBL" id="AUSU01006806">
    <property type="protein sequence ID" value="EPS61485.1"/>
    <property type="molecule type" value="Genomic_DNA"/>
</dbReference>
<dbReference type="OrthoDB" id="441890at2759"/>
<dbReference type="AlphaFoldDB" id="S8C3S8"/>
<dbReference type="PANTHER" id="PTHR13379">
    <property type="entry name" value="UNCHARACTERIZED DUF1308"/>
    <property type="match status" value="1"/>
</dbReference>
<feature type="non-terminal residue" evidence="2">
    <location>
        <position position="1"/>
    </location>
</feature>